<comment type="similarity">
    <text evidence="2">Belongs to the TspO/BZRP family.</text>
</comment>
<evidence type="ECO:0000256" key="2">
    <source>
        <dbReference type="ARBA" id="ARBA00007524"/>
    </source>
</evidence>
<evidence type="ECO:0000256" key="3">
    <source>
        <dbReference type="ARBA" id="ARBA00022692"/>
    </source>
</evidence>
<dbReference type="Proteomes" id="UP001157091">
    <property type="component" value="Unassembled WGS sequence"/>
</dbReference>
<protein>
    <recommendedName>
        <fullName evidence="10">Tryptophan-rich sensory protein</fullName>
    </recommendedName>
</protein>
<dbReference type="InterPro" id="IPR038330">
    <property type="entry name" value="TspO/MBR-related_sf"/>
</dbReference>
<name>A0ABQ6HXX5_9MICO</name>
<evidence type="ECO:0000256" key="7">
    <source>
        <dbReference type="SAM" id="SignalP"/>
    </source>
</evidence>
<feature type="transmembrane region" description="Helical" evidence="6">
    <location>
        <begin position="58"/>
        <end position="77"/>
    </location>
</feature>
<evidence type="ECO:0000256" key="1">
    <source>
        <dbReference type="ARBA" id="ARBA00004141"/>
    </source>
</evidence>
<gene>
    <name evidence="8" type="ORF">GCM10025864_11100</name>
</gene>
<comment type="subcellular location">
    <subcellularLocation>
        <location evidence="1">Membrane</location>
        <topology evidence="1">Multi-pass membrane protein</topology>
    </subcellularLocation>
</comment>
<accession>A0ABQ6HXX5</accession>
<comment type="caution">
    <text evidence="8">The sequence shown here is derived from an EMBL/GenBank/DDBJ whole genome shotgun (WGS) entry which is preliminary data.</text>
</comment>
<keyword evidence="9" id="KW-1185">Reference proteome</keyword>
<evidence type="ECO:0000313" key="9">
    <source>
        <dbReference type="Proteomes" id="UP001157091"/>
    </source>
</evidence>
<dbReference type="Pfam" id="PF03073">
    <property type="entry name" value="TspO_MBR"/>
    <property type="match status" value="1"/>
</dbReference>
<evidence type="ECO:0000256" key="6">
    <source>
        <dbReference type="SAM" id="Phobius"/>
    </source>
</evidence>
<evidence type="ECO:0000256" key="5">
    <source>
        <dbReference type="ARBA" id="ARBA00023136"/>
    </source>
</evidence>
<evidence type="ECO:0000313" key="8">
    <source>
        <dbReference type="EMBL" id="GMA23351.1"/>
    </source>
</evidence>
<organism evidence="8 9">
    <name type="scientific">Luteimicrobium album</name>
    <dbReference type="NCBI Taxonomy" id="1054550"/>
    <lineage>
        <taxon>Bacteria</taxon>
        <taxon>Bacillati</taxon>
        <taxon>Actinomycetota</taxon>
        <taxon>Actinomycetes</taxon>
        <taxon>Micrococcales</taxon>
        <taxon>Luteimicrobium</taxon>
    </lineage>
</organism>
<feature type="signal peptide" evidence="7">
    <location>
        <begin position="1"/>
        <end position="18"/>
    </location>
</feature>
<dbReference type="EMBL" id="BSUK01000001">
    <property type="protein sequence ID" value="GMA23351.1"/>
    <property type="molecule type" value="Genomic_DNA"/>
</dbReference>
<keyword evidence="4 6" id="KW-1133">Transmembrane helix</keyword>
<dbReference type="RefSeq" id="WP_284292395.1">
    <property type="nucleotide sequence ID" value="NZ_BSUK01000001.1"/>
</dbReference>
<keyword evidence="5 6" id="KW-0472">Membrane</keyword>
<evidence type="ECO:0000256" key="4">
    <source>
        <dbReference type="ARBA" id="ARBA00022989"/>
    </source>
</evidence>
<dbReference type="Gene3D" id="1.20.1260.100">
    <property type="entry name" value="TspO/MBR protein"/>
    <property type="match status" value="1"/>
</dbReference>
<dbReference type="CDD" id="cd15904">
    <property type="entry name" value="TSPO_MBR"/>
    <property type="match status" value="1"/>
</dbReference>
<proteinExistence type="inferred from homology"/>
<reference evidence="9" key="1">
    <citation type="journal article" date="2019" name="Int. J. Syst. Evol. Microbiol.">
        <title>The Global Catalogue of Microorganisms (GCM) 10K type strain sequencing project: providing services to taxonomists for standard genome sequencing and annotation.</title>
        <authorList>
            <consortium name="The Broad Institute Genomics Platform"/>
            <consortium name="The Broad Institute Genome Sequencing Center for Infectious Disease"/>
            <person name="Wu L."/>
            <person name="Ma J."/>
        </authorList>
    </citation>
    <scope>NUCLEOTIDE SEQUENCE [LARGE SCALE GENOMIC DNA]</scope>
    <source>
        <strain evidence="9">NBRC 106348</strain>
    </source>
</reference>
<sequence length="95" mass="10527">MTVRDLVRRFSSSPPVLAATSAATLATAVTGSLATDVESRWYRRRELPPWQPPRLAFPVVWTTLYLDIAVTSAATLTRLRRTDPRTRVVSGSRSA</sequence>
<evidence type="ECO:0008006" key="10">
    <source>
        <dbReference type="Google" id="ProtNLM"/>
    </source>
</evidence>
<keyword evidence="7" id="KW-0732">Signal</keyword>
<keyword evidence="3 6" id="KW-0812">Transmembrane</keyword>
<feature type="chain" id="PRO_5045789559" description="Tryptophan-rich sensory protein" evidence="7">
    <location>
        <begin position="19"/>
        <end position="95"/>
    </location>
</feature>
<dbReference type="InterPro" id="IPR004307">
    <property type="entry name" value="TspO_MBR"/>
</dbReference>